<dbReference type="Pfam" id="PF00144">
    <property type="entry name" value="Beta-lactamase"/>
    <property type="match status" value="1"/>
</dbReference>
<comment type="caution">
    <text evidence="2">The sequence shown here is derived from an EMBL/GenBank/DDBJ whole genome shotgun (WGS) entry which is preliminary data.</text>
</comment>
<gene>
    <name evidence="2" type="ORF">KSZ_30600</name>
</gene>
<dbReference type="EMBL" id="BNJJ01000008">
    <property type="protein sequence ID" value="GHO85054.1"/>
    <property type="molecule type" value="Genomic_DNA"/>
</dbReference>
<keyword evidence="3" id="KW-1185">Reference proteome</keyword>
<dbReference type="SUPFAM" id="SSF56601">
    <property type="entry name" value="beta-lactamase/transpeptidase-like"/>
    <property type="match status" value="1"/>
</dbReference>
<dbReference type="InterPro" id="IPR001466">
    <property type="entry name" value="Beta-lactam-related"/>
</dbReference>
<proteinExistence type="predicted"/>
<dbReference type="Proteomes" id="UP000635565">
    <property type="component" value="Unassembled WGS sequence"/>
</dbReference>
<protein>
    <recommendedName>
        <fullName evidence="1">Beta-lactamase-related domain-containing protein</fullName>
    </recommendedName>
</protein>
<dbReference type="PANTHER" id="PTHR43283:SF3">
    <property type="entry name" value="BETA-LACTAMASE FAMILY PROTEIN (AFU_ORTHOLOGUE AFUA_5G07500)"/>
    <property type="match status" value="1"/>
</dbReference>
<name>A0ABQ3VH74_9CHLR</name>
<evidence type="ECO:0000313" key="3">
    <source>
        <dbReference type="Proteomes" id="UP000635565"/>
    </source>
</evidence>
<reference evidence="2 3" key="1">
    <citation type="journal article" date="2021" name="Int. J. Syst. Evol. Microbiol.">
        <title>Reticulibacter mediterranei gen. nov., sp. nov., within the new family Reticulibacteraceae fam. nov., and Ktedonospora formicarum gen. nov., sp. nov., Ktedonobacter robiniae sp. nov., Dictyobacter formicarum sp. nov. and Dictyobacter arantiisoli sp. nov., belonging to the class Ktedonobacteria.</title>
        <authorList>
            <person name="Yabe S."/>
            <person name="Zheng Y."/>
            <person name="Wang C.M."/>
            <person name="Sakai Y."/>
            <person name="Abe K."/>
            <person name="Yokota A."/>
            <person name="Donadio S."/>
            <person name="Cavaletti L."/>
            <person name="Monciardini P."/>
        </authorList>
    </citation>
    <scope>NUCLEOTIDE SEQUENCE [LARGE SCALE GENOMIC DNA]</scope>
    <source>
        <strain evidence="2 3">SOSP1-9</strain>
    </source>
</reference>
<feature type="domain" description="Beta-lactamase-related" evidence="1">
    <location>
        <begin position="16"/>
        <end position="393"/>
    </location>
</feature>
<dbReference type="InterPro" id="IPR012338">
    <property type="entry name" value="Beta-lactam/transpept-like"/>
</dbReference>
<dbReference type="PANTHER" id="PTHR43283">
    <property type="entry name" value="BETA-LACTAMASE-RELATED"/>
    <property type="match status" value="1"/>
</dbReference>
<sequence>MHKSGFSQERLGRLSRVLHGYVERGEMAGIVAIIHRHGEEAHVETIGWQDKEAQIPIKRDTIFRIASMTKPIVAAAVLTLVEEGKIRLYDPVDAWLPELANRMVMRDPQGSPDDVYPSPRAITLHDLLTYRLGIGWGASSLRPRIFALTAAPIADVLQIPNRERLAPDAWMARLGEFPLLYEPGTRWLYQVASDILGVLITRITGKPLETFLREYLFEPLGMVDTSFVVPAEKRSRLATFYVSAPGRELEMRDHPRNTGWAEPPLFQAGAGGLVSTVDDFQRFGRMLLNKGELDGVRILSRKTVEAMTTDYLTPEQHTHPFSNFDRYDMDPSAGMWDNWGFGYGVAVRTRRIGLGPGVGSFFWPGAFGTTWIADPQEQLMATLMPQVLGTNPFYTQLSEDFLAMTYQAISD</sequence>
<organism evidence="2 3">
    <name type="scientific">Dictyobacter formicarum</name>
    <dbReference type="NCBI Taxonomy" id="2778368"/>
    <lineage>
        <taxon>Bacteria</taxon>
        <taxon>Bacillati</taxon>
        <taxon>Chloroflexota</taxon>
        <taxon>Ktedonobacteria</taxon>
        <taxon>Ktedonobacterales</taxon>
        <taxon>Dictyobacteraceae</taxon>
        <taxon>Dictyobacter</taxon>
    </lineage>
</organism>
<evidence type="ECO:0000259" key="1">
    <source>
        <dbReference type="Pfam" id="PF00144"/>
    </source>
</evidence>
<accession>A0ABQ3VH74</accession>
<dbReference type="InterPro" id="IPR050789">
    <property type="entry name" value="Diverse_Enzym_Activities"/>
</dbReference>
<dbReference type="RefSeq" id="WP_201362670.1">
    <property type="nucleotide sequence ID" value="NZ_BNJJ01000008.1"/>
</dbReference>
<dbReference type="Gene3D" id="3.40.710.10">
    <property type="entry name" value="DD-peptidase/beta-lactamase superfamily"/>
    <property type="match status" value="1"/>
</dbReference>
<evidence type="ECO:0000313" key="2">
    <source>
        <dbReference type="EMBL" id="GHO85054.1"/>
    </source>
</evidence>